<evidence type="ECO:0000313" key="2">
    <source>
        <dbReference type="EMBL" id="MBX04419.1"/>
    </source>
</evidence>
<dbReference type="EMBL" id="GGEC01023935">
    <property type="protein sequence ID" value="MBX04419.1"/>
    <property type="molecule type" value="Transcribed_RNA"/>
</dbReference>
<sequence length="80" mass="9239">MGTELNHYIYDFMMDHHGISCFSLNVFCSATLLWLAKCRPISTLCVLPLLGIEIFVSWFSLSHRQQGRLHYIESAQTKMS</sequence>
<dbReference type="AlphaFoldDB" id="A0A2P2KFB2"/>
<feature type="transmembrane region" description="Helical" evidence="1">
    <location>
        <begin position="12"/>
        <end position="35"/>
    </location>
</feature>
<reference evidence="2" key="1">
    <citation type="submission" date="2018-02" db="EMBL/GenBank/DDBJ databases">
        <title>Rhizophora mucronata_Transcriptome.</title>
        <authorList>
            <person name="Meera S.P."/>
            <person name="Sreeshan A."/>
            <person name="Augustine A."/>
        </authorList>
    </citation>
    <scope>NUCLEOTIDE SEQUENCE</scope>
    <source>
        <tissue evidence="2">Leaf</tissue>
    </source>
</reference>
<keyword evidence="1" id="KW-0812">Transmembrane</keyword>
<organism evidence="2">
    <name type="scientific">Rhizophora mucronata</name>
    <name type="common">Asiatic mangrove</name>
    <dbReference type="NCBI Taxonomy" id="61149"/>
    <lineage>
        <taxon>Eukaryota</taxon>
        <taxon>Viridiplantae</taxon>
        <taxon>Streptophyta</taxon>
        <taxon>Embryophyta</taxon>
        <taxon>Tracheophyta</taxon>
        <taxon>Spermatophyta</taxon>
        <taxon>Magnoliopsida</taxon>
        <taxon>eudicotyledons</taxon>
        <taxon>Gunneridae</taxon>
        <taxon>Pentapetalae</taxon>
        <taxon>rosids</taxon>
        <taxon>fabids</taxon>
        <taxon>Malpighiales</taxon>
        <taxon>Rhizophoraceae</taxon>
        <taxon>Rhizophora</taxon>
    </lineage>
</organism>
<evidence type="ECO:0000256" key="1">
    <source>
        <dbReference type="SAM" id="Phobius"/>
    </source>
</evidence>
<protein>
    <submittedName>
        <fullName evidence="2">Uncharacterized protein</fullName>
    </submittedName>
</protein>
<name>A0A2P2KFB2_RHIMU</name>
<keyword evidence="1" id="KW-1133">Transmembrane helix</keyword>
<feature type="transmembrane region" description="Helical" evidence="1">
    <location>
        <begin position="41"/>
        <end position="61"/>
    </location>
</feature>
<proteinExistence type="predicted"/>
<accession>A0A2P2KFB2</accession>
<keyword evidence="1" id="KW-0472">Membrane</keyword>